<keyword evidence="2" id="KW-0808">Transferase</keyword>
<organism evidence="3 4">
    <name type="scientific">Anisodus acutangulus</name>
    <dbReference type="NCBI Taxonomy" id="402998"/>
    <lineage>
        <taxon>Eukaryota</taxon>
        <taxon>Viridiplantae</taxon>
        <taxon>Streptophyta</taxon>
        <taxon>Embryophyta</taxon>
        <taxon>Tracheophyta</taxon>
        <taxon>Spermatophyta</taxon>
        <taxon>Magnoliopsida</taxon>
        <taxon>eudicotyledons</taxon>
        <taxon>Gunneridae</taxon>
        <taxon>Pentapetalae</taxon>
        <taxon>asterids</taxon>
        <taxon>lamiids</taxon>
        <taxon>Solanales</taxon>
        <taxon>Solanaceae</taxon>
        <taxon>Solanoideae</taxon>
        <taxon>Hyoscyameae</taxon>
        <taxon>Anisodus</taxon>
    </lineage>
</organism>
<sequence length="198" mass="22939">MLPWAAEVGLELYIPSALLWIQPATVLDIYYYYFNGYEYEMKYSTNDPNCSKDEKYRFALPTFKEQLDTLDAEENPKLLVNTFDALELEALKAVEKYNLIGIGPLIPSSFLDGKDPFDSSFGGDLFQKSNDYMEWLDSKPKSSIVYISFGSLEFIKKSKREYCKRVDKRSRKCKRRREIKLHDGIGEAREDSAMVLTT</sequence>
<gene>
    <name evidence="3" type="ORF">K7X08_023656</name>
</gene>
<dbReference type="GO" id="GO:0080044">
    <property type="term" value="F:quercetin 7-O-glucosyltransferase activity"/>
    <property type="evidence" value="ECO:0007669"/>
    <property type="project" value="TreeGrafter"/>
</dbReference>
<evidence type="ECO:0000313" key="4">
    <source>
        <dbReference type="Proteomes" id="UP001152561"/>
    </source>
</evidence>
<dbReference type="EMBL" id="JAJAGQ010000021">
    <property type="protein sequence ID" value="KAJ8530775.1"/>
    <property type="molecule type" value="Genomic_DNA"/>
</dbReference>
<dbReference type="PANTHER" id="PTHR11926">
    <property type="entry name" value="GLUCOSYL/GLUCURONOSYL TRANSFERASES"/>
    <property type="match status" value="1"/>
</dbReference>
<evidence type="ECO:0000256" key="1">
    <source>
        <dbReference type="ARBA" id="ARBA00009995"/>
    </source>
</evidence>
<keyword evidence="2" id="KW-0328">Glycosyltransferase</keyword>
<dbReference type="AlphaFoldDB" id="A0A9Q1LAC9"/>
<name>A0A9Q1LAC9_9SOLA</name>
<comment type="similarity">
    <text evidence="1">Belongs to the UDP-glycosyltransferase family.</text>
</comment>
<dbReference type="Gene3D" id="3.40.50.2000">
    <property type="entry name" value="Glycogen Phosphorylase B"/>
    <property type="match status" value="2"/>
</dbReference>
<evidence type="ECO:0000256" key="2">
    <source>
        <dbReference type="ARBA" id="ARBA00022676"/>
    </source>
</evidence>
<dbReference type="Proteomes" id="UP001152561">
    <property type="component" value="Unassembled WGS sequence"/>
</dbReference>
<protein>
    <submittedName>
        <fullName evidence="3">Uncharacterized protein</fullName>
    </submittedName>
</protein>
<dbReference type="SUPFAM" id="SSF53756">
    <property type="entry name" value="UDP-Glycosyltransferase/glycogen phosphorylase"/>
    <property type="match status" value="1"/>
</dbReference>
<evidence type="ECO:0000313" key="3">
    <source>
        <dbReference type="EMBL" id="KAJ8530775.1"/>
    </source>
</evidence>
<comment type="caution">
    <text evidence="3">The sequence shown here is derived from an EMBL/GenBank/DDBJ whole genome shotgun (WGS) entry which is preliminary data.</text>
</comment>
<proteinExistence type="inferred from homology"/>
<dbReference type="OrthoDB" id="1739154at2759"/>
<reference evidence="4" key="1">
    <citation type="journal article" date="2023" name="Proc. Natl. Acad. Sci. U.S.A.">
        <title>Genomic and structural basis for evolution of tropane alkaloid biosynthesis.</title>
        <authorList>
            <person name="Wanga Y.-J."/>
            <person name="Taina T."/>
            <person name="Yua J.-Y."/>
            <person name="Lia J."/>
            <person name="Xua B."/>
            <person name="Chenc J."/>
            <person name="D'Auriad J.C."/>
            <person name="Huanga J.-P."/>
            <person name="Huanga S.-X."/>
        </authorList>
    </citation>
    <scope>NUCLEOTIDE SEQUENCE [LARGE SCALE GENOMIC DNA]</scope>
    <source>
        <strain evidence="4">cv. KIB-2019</strain>
    </source>
</reference>
<dbReference type="PANTHER" id="PTHR11926:SF870">
    <property type="entry name" value="UDP-GLYCOSYLTRANSFERASE 75B1"/>
    <property type="match status" value="1"/>
</dbReference>
<dbReference type="GO" id="GO:0080043">
    <property type="term" value="F:quercetin 3-O-glucosyltransferase activity"/>
    <property type="evidence" value="ECO:0007669"/>
    <property type="project" value="TreeGrafter"/>
</dbReference>
<accession>A0A9Q1LAC9</accession>
<keyword evidence="4" id="KW-1185">Reference proteome</keyword>